<accession>A0A9D0YSW1</accession>
<dbReference type="EMBL" id="DVFO01000065">
    <property type="protein sequence ID" value="HIQ61210.1"/>
    <property type="molecule type" value="Genomic_DNA"/>
</dbReference>
<gene>
    <name evidence="1" type="ORF">IAD31_06405</name>
</gene>
<proteinExistence type="predicted"/>
<dbReference type="AlphaFoldDB" id="A0A9D0YSW1"/>
<organism evidence="1 2">
    <name type="scientific">Candidatus Enterenecus faecium</name>
    <dbReference type="NCBI Taxonomy" id="2840780"/>
    <lineage>
        <taxon>Bacteria</taxon>
        <taxon>Bacillati</taxon>
        <taxon>Bacillota</taxon>
        <taxon>Clostridia</taxon>
        <taxon>Eubacteriales</taxon>
        <taxon>Candidatus Enterenecus</taxon>
    </lineage>
</organism>
<evidence type="ECO:0000313" key="2">
    <source>
        <dbReference type="Proteomes" id="UP000886879"/>
    </source>
</evidence>
<evidence type="ECO:0000313" key="1">
    <source>
        <dbReference type="EMBL" id="HIQ61210.1"/>
    </source>
</evidence>
<comment type="caution">
    <text evidence="1">The sequence shown here is derived from an EMBL/GenBank/DDBJ whole genome shotgun (WGS) entry which is preliminary data.</text>
</comment>
<reference evidence="1" key="1">
    <citation type="submission" date="2020-10" db="EMBL/GenBank/DDBJ databases">
        <authorList>
            <person name="Gilroy R."/>
        </authorList>
    </citation>
    <scope>NUCLEOTIDE SEQUENCE</scope>
    <source>
        <strain evidence="1">ChiGjej2B2-12916</strain>
    </source>
</reference>
<sequence>MDGEQMSYPSFEQFYFLTDGKLHEVAEVQKQYEIDPHSIVNFKGRMFCPECRQAELRFTHQTHARTAFLSKIPSSQHREGCPYIHNYATKKELSVYISTLSKTQIQDRLEATLNRLIPNQHTNHTTSPRGIQQHPLIFKKQEENKHSTVKRLIPHKSLYSWFNREIEGEIFIFYGKVRLHVESFTPKKSSNNSTLYRLIVQTKRHEVWRYRTKIFRHTIKDEIDENRIYDLAVFGHIEFFDNKPQLKTETLTSIYFRESTPD</sequence>
<name>A0A9D0YSW1_9FIRM</name>
<dbReference type="Proteomes" id="UP000886879">
    <property type="component" value="Unassembled WGS sequence"/>
</dbReference>
<reference evidence="1" key="2">
    <citation type="journal article" date="2021" name="PeerJ">
        <title>Extensive microbial diversity within the chicken gut microbiome revealed by metagenomics and culture.</title>
        <authorList>
            <person name="Gilroy R."/>
            <person name="Ravi A."/>
            <person name="Getino M."/>
            <person name="Pursley I."/>
            <person name="Horton D.L."/>
            <person name="Alikhan N.F."/>
            <person name="Baker D."/>
            <person name="Gharbi K."/>
            <person name="Hall N."/>
            <person name="Watson M."/>
            <person name="Adriaenssens E.M."/>
            <person name="Foster-Nyarko E."/>
            <person name="Jarju S."/>
            <person name="Secka A."/>
            <person name="Antonio M."/>
            <person name="Oren A."/>
            <person name="Chaudhuri R.R."/>
            <person name="La Ragione R."/>
            <person name="Hildebrand F."/>
            <person name="Pallen M.J."/>
        </authorList>
    </citation>
    <scope>NUCLEOTIDE SEQUENCE</scope>
    <source>
        <strain evidence="1">ChiGjej2B2-12916</strain>
    </source>
</reference>
<protein>
    <submittedName>
        <fullName evidence="1">Uncharacterized protein</fullName>
    </submittedName>
</protein>